<reference evidence="2 3" key="1">
    <citation type="submission" date="2023-01" db="EMBL/GenBank/DDBJ databases">
        <title>Analysis of 21 Apiospora genomes using comparative genomics revels a genus with tremendous synthesis potential of carbohydrate active enzymes and secondary metabolites.</title>
        <authorList>
            <person name="Sorensen T."/>
        </authorList>
    </citation>
    <scope>NUCLEOTIDE SEQUENCE [LARGE SCALE GENOMIC DNA]</scope>
    <source>
        <strain evidence="2 3">CBS 83171</strain>
    </source>
</reference>
<keyword evidence="1" id="KW-0472">Membrane</keyword>
<feature type="transmembrane region" description="Helical" evidence="1">
    <location>
        <begin position="6"/>
        <end position="23"/>
    </location>
</feature>
<evidence type="ECO:0000256" key="1">
    <source>
        <dbReference type="SAM" id="Phobius"/>
    </source>
</evidence>
<keyword evidence="1" id="KW-1133">Transmembrane helix</keyword>
<dbReference type="Proteomes" id="UP001446871">
    <property type="component" value="Unassembled WGS sequence"/>
</dbReference>
<keyword evidence="1" id="KW-0812">Transmembrane</keyword>
<name>A0ABR1W0S1_9PEZI</name>
<comment type="caution">
    <text evidence="2">The sequence shown here is derived from an EMBL/GenBank/DDBJ whole genome shotgun (WGS) entry which is preliminary data.</text>
</comment>
<protein>
    <submittedName>
        <fullName evidence="2">Uncharacterized protein</fullName>
    </submittedName>
</protein>
<organism evidence="2 3">
    <name type="scientific">Apiospora saccharicola</name>
    <dbReference type="NCBI Taxonomy" id="335842"/>
    <lineage>
        <taxon>Eukaryota</taxon>
        <taxon>Fungi</taxon>
        <taxon>Dikarya</taxon>
        <taxon>Ascomycota</taxon>
        <taxon>Pezizomycotina</taxon>
        <taxon>Sordariomycetes</taxon>
        <taxon>Xylariomycetidae</taxon>
        <taxon>Amphisphaeriales</taxon>
        <taxon>Apiosporaceae</taxon>
        <taxon>Apiospora</taxon>
    </lineage>
</organism>
<evidence type="ECO:0000313" key="2">
    <source>
        <dbReference type="EMBL" id="KAK8077095.1"/>
    </source>
</evidence>
<sequence length="82" mass="9140">MQCPYLPTLIVSLVLLFQLRNAMSHLSVKLVPVRVGRHLRLRIFARMILLDIIWAGLVGVIWKVFGTPDVIGTLAAYLALAS</sequence>
<feature type="transmembrane region" description="Helical" evidence="1">
    <location>
        <begin position="43"/>
        <end position="65"/>
    </location>
</feature>
<dbReference type="EMBL" id="JAQQWM010000002">
    <property type="protein sequence ID" value="KAK8077095.1"/>
    <property type="molecule type" value="Genomic_DNA"/>
</dbReference>
<accession>A0ABR1W0S1</accession>
<keyword evidence="3" id="KW-1185">Reference proteome</keyword>
<proteinExistence type="predicted"/>
<gene>
    <name evidence="2" type="ORF">PG996_003265</name>
</gene>
<evidence type="ECO:0000313" key="3">
    <source>
        <dbReference type="Proteomes" id="UP001446871"/>
    </source>
</evidence>